<dbReference type="HOGENOM" id="CLU_204050_0_0_3"/>
<dbReference type="Pfam" id="PF01710">
    <property type="entry name" value="HTH_Tnp_IS630"/>
    <property type="match status" value="1"/>
</dbReference>
<feature type="domain" description="Transposase Synechocystis PCC 6803" evidence="1">
    <location>
        <begin position="2"/>
        <end position="50"/>
    </location>
</feature>
<dbReference type="eggNOG" id="COG2963">
    <property type="taxonomic scope" value="Bacteria"/>
</dbReference>
<organism evidence="2">
    <name type="scientific">Trichodesmium erythraeum (strain IMS101)</name>
    <dbReference type="NCBI Taxonomy" id="203124"/>
    <lineage>
        <taxon>Bacteria</taxon>
        <taxon>Bacillati</taxon>
        <taxon>Cyanobacteriota</taxon>
        <taxon>Cyanophyceae</taxon>
        <taxon>Oscillatoriophycideae</taxon>
        <taxon>Oscillatoriales</taxon>
        <taxon>Microcoleaceae</taxon>
        <taxon>Trichodesmium</taxon>
    </lineage>
</organism>
<gene>
    <name evidence="2" type="ordered locus">Tery_4850</name>
</gene>
<name>Q10VD6_TRIEI</name>
<dbReference type="AlphaFoldDB" id="Q10VD6"/>
<proteinExistence type="predicted"/>
<sequence>MLTEAAHVFEIGRASIYRWLYRPRLEATKVKRRRRKLDWKELEKDVKPNP</sequence>
<accession>Q10VD6</accession>
<dbReference type="EMBL" id="CP000393">
    <property type="protein sequence ID" value="ABG53788.1"/>
    <property type="molecule type" value="Genomic_DNA"/>
</dbReference>
<dbReference type="KEGG" id="ter:Tery_4850"/>
<evidence type="ECO:0000313" key="2">
    <source>
        <dbReference type="EMBL" id="ABG53788.1"/>
    </source>
</evidence>
<evidence type="ECO:0000259" key="1">
    <source>
        <dbReference type="Pfam" id="PF01710"/>
    </source>
</evidence>
<protein>
    <submittedName>
        <fullName evidence="2">Putative transposase gene of IS630 family insertion sequence ISY100h</fullName>
    </submittedName>
</protein>
<dbReference type="InterPro" id="IPR002622">
    <property type="entry name" value="Transposase_14"/>
</dbReference>
<reference evidence="2" key="1">
    <citation type="submission" date="2006-06" db="EMBL/GenBank/DDBJ databases">
        <title>Complete sequence of Trichodesmium erythraeum IMS101.</title>
        <authorList>
            <consortium name="US DOE Joint Genome Institute"/>
            <person name="Copeland A."/>
            <person name="Lucas S."/>
            <person name="Lapidus A."/>
            <person name="Barry K."/>
            <person name="Detter J.C."/>
            <person name="Glavina del Rio T."/>
            <person name="Hammon N."/>
            <person name="Israni S."/>
            <person name="Dalin E."/>
            <person name="Tice H."/>
            <person name="Pitluck S."/>
            <person name="Kiss H."/>
            <person name="Munk A.C."/>
            <person name="Brettin T."/>
            <person name="Bruce D."/>
            <person name="Han C."/>
            <person name="Tapia R."/>
            <person name="Gilna P."/>
            <person name="Schmutz J."/>
            <person name="Larimer F."/>
            <person name="Land M."/>
            <person name="Hauser L."/>
            <person name="Kyrpides N."/>
            <person name="Kim E."/>
            <person name="Richardson P."/>
        </authorList>
    </citation>
    <scope>NUCLEOTIDE SEQUENCE [LARGE SCALE GENOMIC DNA]</scope>
    <source>
        <strain evidence="2">IMS101</strain>
    </source>
</reference>